<name>A0ABT2WHJ1_9BACI</name>
<reference evidence="1 2" key="1">
    <citation type="submission" date="2022-10" db="EMBL/GenBank/DDBJ databases">
        <title>Description of Fervidibacillus gen. nov. in the family Fervidibacillaceae fam. nov. with two species, Fervidibacillus albus sp. nov., and Fervidibacillus halotolerans sp. nov., isolated from tidal flat sediments.</title>
        <authorList>
            <person name="Kwon K.K."/>
            <person name="Yang S.-H."/>
        </authorList>
    </citation>
    <scope>NUCLEOTIDE SEQUENCE [LARGE SCALE GENOMIC DNA]</scope>
    <source>
        <strain evidence="1 2">DSM 23332</strain>
    </source>
</reference>
<dbReference type="Pfam" id="PF09953">
    <property type="entry name" value="DUF2187"/>
    <property type="match status" value="1"/>
</dbReference>
<gene>
    <name evidence="1" type="ORF">OEV82_08125</name>
</gene>
<dbReference type="SUPFAM" id="SSF50104">
    <property type="entry name" value="Translation proteins SH3-like domain"/>
    <property type="match status" value="1"/>
</dbReference>
<accession>A0ABT2WHJ1</accession>
<evidence type="ECO:0000313" key="1">
    <source>
        <dbReference type="EMBL" id="MCU9594421.1"/>
    </source>
</evidence>
<evidence type="ECO:0000313" key="2">
    <source>
        <dbReference type="Proteomes" id="UP001208656"/>
    </source>
</evidence>
<comment type="caution">
    <text evidence="1">The sequence shown here is derived from an EMBL/GenBank/DDBJ whole genome shotgun (WGS) entry which is preliminary data.</text>
</comment>
<keyword evidence="2" id="KW-1185">Reference proteome</keyword>
<protein>
    <submittedName>
        <fullName evidence="1">YkvS family protein</fullName>
    </submittedName>
</protein>
<proteinExistence type="predicted"/>
<organism evidence="1 2">
    <name type="scientific">Pallidibacillus thermolactis</name>
    <dbReference type="NCBI Taxonomy" id="251051"/>
    <lineage>
        <taxon>Bacteria</taxon>
        <taxon>Bacillati</taxon>
        <taxon>Bacillota</taxon>
        <taxon>Bacilli</taxon>
        <taxon>Bacillales</taxon>
        <taxon>Bacillaceae</taxon>
        <taxon>Pallidibacillus</taxon>
    </lineage>
</organism>
<dbReference type="EMBL" id="JAOUSE010000020">
    <property type="protein sequence ID" value="MCU9594421.1"/>
    <property type="molecule type" value="Genomic_DNA"/>
</dbReference>
<dbReference type="InterPro" id="IPR018690">
    <property type="entry name" value="DUF2187"/>
</dbReference>
<dbReference type="InterPro" id="IPR008991">
    <property type="entry name" value="Translation_prot_SH3-like_sf"/>
</dbReference>
<dbReference type="RefSeq" id="WP_263061556.1">
    <property type="nucleotide sequence ID" value="NZ_JAOUSE010000020.1"/>
</dbReference>
<sequence>MVNEEKNSNKVQDKKVNKANVGDIIEVKRGQFKGAKGEVLIVRENSVIIKMGMNEKTGEPIKTVVNHKIIEK</sequence>
<dbReference type="Proteomes" id="UP001208656">
    <property type="component" value="Unassembled WGS sequence"/>
</dbReference>